<evidence type="ECO:0000313" key="1">
    <source>
        <dbReference type="EMBL" id="NYH87620.1"/>
    </source>
</evidence>
<comment type="caution">
    <text evidence="1">The sequence shown here is derived from an EMBL/GenBank/DDBJ whole genome shotgun (WGS) entry which is preliminary data.</text>
</comment>
<sequence length="67" mass="7861">MPNAVPPQRPDSPFADDSKAIHQVGKWVWVPLRDKWVDITHKPEEVVRQEWVRRLVVDGKFDLAQMD</sequence>
<evidence type="ECO:0000313" key="2">
    <source>
        <dbReference type="Proteomes" id="UP000579605"/>
    </source>
</evidence>
<accession>A0A852ZF75</accession>
<gene>
    <name evidence="1" type="ORF">F4554_000258</name>
</gene>
<dbReference type="EMBL" id="JACBZH010000001">
    <property type="protein sequence ID" value="NYH87620.1"/>
    <property type="molecule type" value="Genomic_DNA"/>
</dbReference>
<dbReference type="Proteomes" id="UP000579605">
    <property type="component" value="Unassembled WGS sequence"/>
</dbReference>
<organism evidence="1 2">
    <name type="scientific">Actinopolymorpha rutila</name>
    <dbReference type="NCBI Taxonomy" id="446787"/>
    <lineage>
        <taxon>Bacteria</taxon>
        <taxon>Bacillati</taxon>
        <taxon>Actinomycetota</taxon>
        <taxon>Actinomycetes</taxon>
        <taxon>Propionibacteriales</taxon>
        <taxon>Actinopolymorphaceae</taxon>
        <taxon>Actinopolymorpha</taxon>
    </lineage>
</organism>
<dbReference type="RefSeq" id="WP_179785433.1">
    <property type="nucleotide sequence ID" value="NZ_BAAARR010000012.1"/>
</dbReference>
<name>A0A852ZF75_9ACTN</name>
<keyword evidence="2" id="KW-1185">Reference proteome</keyword>
<proteinExistence type="predicted"/>
<reference evidence="1 2" key="1">
    <citation type="submission" date="2020-07" db="EMBL/GenBank/DDBJ databases">
        <title>Sequencing the genomes of 1000 actinobacteria strains.</title>
        <authorList>
            <person name="Klenk H.-P."/>
        </authorList>
    </citation>
    <scope>NUCLEOTIDE SEQUENCE [LARGE SCALE GENOMIC DNA]</scope>
    <source>
        <strain evidence="1 2">DSM 18448</strain>
    </source>
</reference>
<dbReference type="AlphaFoldDB" id="A0A852ZF75"/>
<protein>
    <submittedName>
        <fullName evidence="1">Uncharacterized protein</fullName>
    </submittedName>
</protein>